<evidence type="ECO:0000256" key="6">
    <source>
        <dbReference type="SAM" id="Phobius"/>
    </source>
</evidence>
<evidence type="ECO:0000256" key="2">
    <source>
        <dbReference type="ARBA" id="ARBA00022729"/>
    </source>
</evidence>
<dbReference type="PANTHER" id="PTHR33044">
    <property type="entry name" value="BIFUNCTIONAL INHIBITOR/LIPID-TRANSFER PROTEIN/SEED STORAGE 2S ALBUMIN SUPERFAMILY PROTEIN-RELATED"/>
    <property type="match status" value="1"/>
</dbReference>
<dbReference type="InterPro" id="IPR016140">
    <property type="entry name" value="Bifunc_inhib/LTP/seed_store"/>
</dbReference>
<dbReference type="Proteomes" id="UP000639772">
    <property type="component" value="Chromosome 9"/>
</dbReference>
<evidence type="ECO:0000259" key="8">
    <source>
        <dbReference type="SMART" id="SM00499"/>
    </source>
</evidence>
<name>A0A835QAE5_VANPL</name>
<comment type="caution">
    <text evidence="9">The sequence shown here is derived from an EMBL/GenBank/DDBJ whole genome shotgun (WGS) entry which is preliminary data.</text>
</comment>
<dbReference type="EMBL" id="JADCNM010000009">
    <property type="protein sequence ID" value="KAG0468724.1"/>
    <property type="molecule type" value="Genomic_DNA"/>
</dbReference>
<comment type="similarity">
    <text evidence="1">Belongs to the plant LTP family.</text>
</comment>
<keyword evidence="2 7" id="KW-0732">Signal</keyword>
<evidence type="ECO:0000256" key="1">
    <source>
        <dbReference type="ARBA" id="ARBA00009748"/>
    </source>
</evidence>
<evidence type="ECO:0000256" key="5">
    <source>
        <dbReference type="SAM" id="MobiDB-lite"/>
    </source>
</evidence>
<feature type="signal peptide" evidence="7">
    <location>
        <begin position="1"/>
        <end position="46"/>
    </location>
</feature>
<dbReference type="SUPFAM" id="SSF47699">
    <property type="entry name" value="Bifunctional inhibitor/lipid-transfer protein/seed storage 2S albumin"/>
    <property type="match status" value="1"/>
</dbReference>
<keyword evidence="4" id="KW-0325">Glycoprotein</keyword>
<dbReference type="InterPro" id="IPR043325">
    <property type="entry name" value="LTSS"/>
</dbReference>
<reference evidence="9 10" key="1">
    <citation type="journal article" date="2020" name="Nat. Food">
        <title>A phased Vanilla planifolia genome enables genetic improvement of flavour and production.</title>
        <authorList>
            <person name="Hasing T."/>
            <person name="Tang H."/>
            <person name="Brym M."/>
            <person name="Khazi F."/>
            <person name="Huang T."/>
            <person name="Chambers A.H."/>
        </authorList>
    </citation>
    <scope>NUCLEOTIDE SEQUENCE [LARGE SCALE GENOMIC DNA]</scope>
    <source>
        <tissue evidence="9">Leaf</tissue>
    </source>
</reference>
<feature type="compositionally biased region" description="Polar residues" evidence="5">
    <location>
        <begin position="132"/>
        <end position="157"/>
    </location>
</feature>
<feature type="domain" description="Bifunctional inhibitor/plant lipid transfer protein/seed storage helical" evidence="8">
    <location>
        <begin position="50"/>
        <end position="129"/>
    </location>
</feature>
<dbReference type="SMART" id="SM00499">
    <property type="entry name" value="AAI"/>
    <property type="match status" value="1"/>
</dbReference>
<dbReference type="Pfam" id="PF14368">
    <property type="entry name" value="LTP_2"/>
    <property type="match status" value="1"/>
</dbReference>
<dbReference type="InterPro" id="IPR036312">
    <property type="entry name" value="Bifun_inhib/LTP/seed_sf"/>
</dbReference>
<evidence type="ECO:0000256" key="7">
    <source>
        <dbReference type="SAM" id="SignalP"/>
    </source>
</evidence>
<dbReference type="CDD" id="cd00010">
    <property type="entry name" value="AAI_LTSS"/>
    <property type="match status" value="1"/>
</dbReference>
<evidence type="ECO:0000313" key="9">
    <source>
        <dbReference type="EMBL" id="KAG0468724.1"/>
    </source>
</evidence>
<feature type="chain" id="PRO_5032740200" description="Bifunctional inhibitor/plant lipid transfer protein/seed storage helical domain-containing protein" evidence="7">
    <location>
        <begin position="47"/>
        <end position="209"/>
    </location>
</feature>
<feature type="region of interest" description="Disordered" evidence="5">
    <location>
        <begin position="132"/>
        <end position="173"/>
    </location>
</feature>
<evidence type="ECO:0000256" key="3">
    <source>
        <dbReference type="ARBA" id="ARBA00023157"/>
    </source>
</evidence>
<keyword evidence="6" id="KW-0812">Transmembrane</keyword>
<evidence type="ECO:0000256" key="4">
    <source>
        <dbReference type="ARBA" id="ARBA00023180"/>
    </source>
</evidence>
<keyword evidence="3" id="KW-1015">Disulfide bond</keyword>
<evidence type="ECO:0000313" key="10">
    <source>
        <dbReference type="Proteomes" id="UP000639772"/>
    </source>
</evidence>
<sequence>MTSHSYKSHLSHANFHLPSNQRPAAKFQMSLAVVLLTALLAVPSSAEPGCNLVTSSISLSPCLGYMAGGSYKPPASCCAQVDAIAKLQAHCLCWYLGSTAGQLGTLVNQALATSLPGACNIDNPFANQCSVASRSPNSSDTTTGEVPVSPSSNTTEPSIPAGGGKTTGETSAAGASVKHKGMPWVLFLHLFLSTVAALSIVLIGHFWTT</sequence>
<dbReference type="OrthoDB" id="911994at2759"/>
<keyword evidence="6" id="KW-0472">Membrane</keyword>
<protein>
    <recommendedName>
        <fullName evidence="8">Bifunctional inhibitor/plant lipid transfer protein/seed storage helical domain-containing protein</fullName>
    </recommendedName>
</protein>
<dbReference type="Gene3D" id="1.10.110.10">
    <property type="entry name" value="Plant lipid-transfer and hydrophobic proteins"/>
    <property type="match status" value="1"/>
</dbReference>
<accession>A0A835QAE5</accession>
<dbReference type="AlphaFoldDB" id="A0A835QAE5"/>
<feature type="transmembrane region" description="Helical" evidence="6">
    <location>
        <begin position="184"/>
        <end position="207"/>
    </location>
</feature>
<organism evidence="9 10">
    <name type="scientific">Vanilla planifolia</name>
    <name type="common">Vanilla</name>
    <dbReference type="NCBI Taxonomy" id="51239"/>
    <lineage>
        <taxon>Eukaryota</taxon>
        <taxon>Viridiplantae</taxon>
        <taxon>Streptophyta</taxon>
        <taxon>Embryophyta</taxon>
        <taxon>Tracheophyta</taxon>
        <taxon>Spermatophyta</taxon>
        <taxon>Magnoliopsida</taxon>
        <taxon>Liliopsida</taxon>
        <taxon>Asparagales</taxon>
        <taxon>Orchidaceae</taxon>
        <taxon>Vanilloideae</taxon>
        <taxon>Vanilleae</taxon>
        <taxon>Vanilla</taxon>
    </lineage>
</organism>
<gene>
    <name evidence="9" type="ORF">HPP92_018052</name>
</gene>
<keyword evidence="6" id="KW-1133">Transmembrane helix</keyword>
<proteinExistence type="inferred from homology"/>